<evidence type="ECO:0000256" key="1">
    <source>
        <dbReference type="SAM" id="MobiDB-lite"/>
    </source>
</evidence>
<evidence type="ECO:0000313" key="3">
    <source>
        <dbReference type="Proteomes" id="UP000784294"/>
    </source>
</evidence>
<reference evidence="2" key="1">
    <citation type="submission" date="2018-11" db="EMBL/GenBank/DDBJ databases">
        <authorList>
            <consortium name="Pathogen Informatics"/>
        </authorList>
    </citation>
    <scope>NUCLEOTIDE SEQUENCE</scope>
</reference>
<organism evidence="2 3">
    <name type="scientific">Protopolystoma xenopodis</name>
    <dbReference type="NCBI Taxonomy" id="117903"/>
    <lineage>
        <taxon>Eukaryota</taxon>
        <taxon>Metazoa</taxon>
        <taxon>Spiralia</taxon>
        <taxon>Lophotrochozoa</taxon>
        <taxon>Platyhelminthes</taxon>
        <taxon>Monogenea</taxon>
        <taxon>Polyopisthocotylea</taxon>
        <taxon>Polystomatidea</taxon>
        <taxon>Polystomatidae</taxon>
        <taxon>Protopolystoma</taxon>
    </lineage>
</organism>
<feature type="region of interest" description="Disordered" evidence="1">
    <location>
        <begin position="1"/>
        <end position="62"/>
    </location>
</feature>
<name>A0A448W9W5_9PLAT</name>
<dbReference type="Proteomes" id="UP000784294">
    <property type="component" value="Unassembled WGS sequence"/>
</dbReference>
<protein>
    <submittedName>
        <fullName evidence="2">Uncharacterized protein</fullName>
    </submittedName>
</protein>
<comment type="caution">
    <text evidence="2">The sequence shown here is derived from an EMBL/GenBank/DDBJ whole genome shotgun (WGS) entry which is preliminary data.</text>
</comment>
<feature type="compositionally biased region" description="Basic and acidic residues" evidence="1">
    <location>
        <begin position="14"/>
        <end position="38"/>
    </location>
</feature>
<gene>
    <name evidence="2" type="ORF">PXEA_LOCUS100</name>
</gene>
<keyword evidence="3" id="KW-1185">Reference proteome</keyword>
<proteinExistence type="predicted"/>
<dbReference type="EMBL" id="CAAALY010000193">
    <property type="protein sequence ID" value="VEL06660.1"/>
    <property type="molecule type" value="Genomic_DNA"/>
</dbReference>
<evidence type="ECO:0000313" key="2">
    <source>
        <dbReference type="EMBL" id="VEL06660.1"/>
    </source>
</evidence>
<accession>A0A448W9W5</accession>
<dbReference type="AlphaFoldDB" id="A0A448W9W5"/>
<sequence>MTKSRGLDSTARTAGREEGKDVRASRESGGPTREKEAGQPRPVARLRGLGRAGRTEGPTRLQPSLQIGGAFALRISLAYR</sequence>